<evidence type="ECO:0000256" key="6">
    <source>
        <dbReference type="ARBA" id="ARBA00023102"/>
    </source>
</evidence>
<evidence type="ECO:0000256" key="3">
    <source>
        <dbReference type="ARBA" id="ARBA00007481"/>
    </source>
</evidence>
<evidence type="ECO:0000256" key="4">
    <source>
        <dbReference type="ARBA" id="ARBA00012075"/>
    </source>
</evidence>
<protein>
    <recommendedName>
        <fullName evidence="4 8">Imidazoleglycerol-phosphate dehydratase</fullName>
        <ecNumber evidence="4 8">4.2.1.19</ecNumber>
    </recommendedName>
</protein>
<evidence type="ECO:0000256" key="7">
    <source>
        <dbReference type="ARBA" id="ARBA00023239"/>
    </source>
</evidence>
<comment type="catalytic activity">
    <reaction evidence="1 8">
        <text>D-erythro-1-(imidazol-4-yl)glycerol 3-phosphate = 3-(imidazol-4-yl)-2-oxopropyl phosphate + H2O</text>
        <dbReference type="Rhea" id="RHEA:11040"/>
        <dbReference type="ChEBI" id="CHEBI:15377"/>
        <dbReference type="ChEBI" id="CHEBI:57766"/>
        <dbReference type="ChEBI" id="CHEBI:58278"/>
        <dbReference type="EC" id="4.2.1.19"/>
    </reaction>
</comment>
<dbReference type="FunFam" id="3.30.230.40:FF:000003">
    <property type="entry name" value="Imidazoleglycerol-phosphate dehydratase HisB"/>
    <property type="match status" value="1"/>
</dbReference>
<comment type="caution">
    <text evidence="9">The sequence shown here is derived from an EMBL/GenBank/DDBJ whole genome shotgun (WGS) entry which is preliminary data.</text>
</comment>
<dbReference type="PROSITE" id="PS00954">
    <property type="entry name" value="IGP_DEHYDRATASE_1"/>
    <property type="match status" value="1"/>
</dbReference>
<dbReference type="GO" id="GO:0000105">
    <property type="term" value="P:L-histidine biosynthetic process"/>
    <property type="evidence" value="ECO:0007669"/>
    <property type="project" value="UniProtKB-KW"/>
</dbReference>
<comment type="pathway">
    <text evidence="2 8">Amino-acid biosynthesis; L-histidine biosynthesis; L-histidine from 5-phospho-alpha-D-ribose 1-diphosphate: step 6/9.</text>
</comment>
<sequence length="416" mass="45356">MASFVETIKVSAHDNTNPDPNEWKSQISTGVGFFDHMLDQIQSHGLISLSVTTPGFLLETSSPSAKKDMINRHVDSQEEISSTIGTKLGSALNALLPPSTSLSPQTFYCPLDESLVRCTLTPSTSPTLTFNVTTPTGGLGKFNRTKVGVWNLPCIKTFFKKLAQTLNVTIEFELVTGDNSHHIIESSFKSFSRCLRRLIDAPSQNRQNLPHSVFYGTSGTPPSSKTHEISRQTKETNINVTLTLYPSPCVVSVSTGLPQFDSLLSTLFLSSNISADIKCNGDLWIDDHHLIEDVGISVGKCLLRVLGDKKGMNRMFWGGEGVRGVVDLSNRPFCGLEVGWGGEEVNGVSLEMVEHFFESLANEARITLHVRDSNCGSDEDKIIEICEVVGKAIWGCTKVDERRGGKVASSKGTLCA</sequence>
<keyword evidence="5" id="KW-0028">Amino-acid biosynthesis</keyword>
<name>A0A9W7CL38_9STRA</name>
<evidence type="ECO:0000313" key="9">
    <source>
        <dbReference type="EMBL" id="GMI08286.1"/>
    </source>
</evidence>
<dbReference type="InterPro" id="IPR020568">
    <property type="entry name" value="Ribosomal_Su5_D2-typ_SF"/>
</dbReference>
<dbReference type="PANTHER" id="PTHR23133">
    <property type="entry name" value="IMIDAZOLEGLYCEROL-PHOSPHATE DEHYDRATASE HIS7"/>
    <property type="match status" value="1"/>
</dbReference>
<dbReference type="PROSITE" id="PS00955">
    <property type="entry name" value="IGP_DEHYDRATASE_2"/>
    <property type="match status" value="1"/>
</dbReference>
<dbReference type="PANTHER" id="PTHR23133:SF2">
    <property type="entry name" value="IMIDAZOLEGLYCEROL-PHOSPHATE DEHYDRATASE"/>
    <property type="match status" value="1"/>
</dbReference>
<dbReference type="Pfam" id="PF00475">
    <property type="entry name" value="IGPD"/>
    <property type="match status" value="2"/>
</dbReference>
<dbReference type="Gene3D" id="3.30.230.40">
    <property type="entry name" value="Imidazole glycerol phosphate dehydratase, domain 1"/>
    <property type="match status" value="4"/>
</dbReference>
<reference evidence="10" key="1">
    <citation type="journal article" date="2023" name="Commun. Biol.">
        <title>Genome analysis of Parmales, the sister group of diatoms, reveals the evolutionary specialization of diatoms from phago-mixotrophs to photoautotrophs.</title>
        <authorList>
            <person name="Ban H."/>
            <person name="Sato S."/>
            <person name="Yoshikawa S."/>
            <person name="Yamada K."/>
            <person name="Nakamura Y."/>
            <person name="Ichinomiya M."/>
            <person name="Sato N."/>
            <person name="Blanc-Mathieu R."/>
            <person name="Endo H."/>
            <person name="Kuwata A."/>
            <person name="Ogata H."/>
        </authorList>
    </citation>
    <scope>NUCLEOTIDE SEQUENCE [LARGE SCALE GENOMIC DNA]</scope>
    <source>
        <strain evidence="10">NIES 3700</strain>
    </source>
</reference>
<evidence type="ECO:0000256" key="8">
    <source>
        <dbReference type="RuleBase" id="RU000598"/>
    </source>
</evidence>
<dbReference type="OrthoDB" id="447729at2759"/>
<evidence type="ECO:0000313" key="10">
    <source>
        <dbReference type="Proteomes" id="UP001165122"/>
    </source>
</evidence>
<dbReference type="AlphaFoldDB" id="A0A9W7CL38"/>
<dbReference type="EC" id="4.2.1.19" evidence="4 8"/>
<dbReference type="Proteomes" id="UP001165122">
    <property type="component" value="Unassembled WGS sequence"/>
</dbReference>
<gene>
    <name evidence="9" type="ORF">TrLO_g6469</name>
</gene>
<accession>A0A9W7CL38</accession>
<dbReference type="SUPFAM" id="SSF54211">
    <property type="entry name" value="Ribosomal protein S5 domain 2-like"/>
    <property type="match status" value="4"/>
</dbReference>
<evidence type="ECO:0000256" key="2">
    <source>
        <dbReference type="ARBA" id="ARBA00005047"/>
    </source>
</evidence>
<evidence type="ECO:0000256" key="1">
    <source>
        <dbReference type="ARBA" id="ARBA00001723"/>
    </source>
</evidence>
<dbReference type="InterPro" id="IPR020565">
    <property type="entry name" value="ImidazoleglycerP_deHydtase_CS"/>
</dbReference>
<organism evidence="9 10">
    <name type="scientific">Triparma laevis f. longispina</name>
    <dbReference type="NCBI Taxonomy" id="1714387"/>
    <lineage>
        <taxon>Eukaryota</taxon>
        <taxon>Sar</taxon>
        <taxon>Stramenopiles</taxon>
        <taxon>Ochrophyta</taxon>
        <taxon>Bolidophyceae</taxon>
        <taxon>Parmales</taxon>
        <taxon>Triparmaceae</taxon>
        <taxon>Triparma</taxon>
    </lineage>
</organism>
<evidence type="ECO:0000256" key="5">
    <source>
        <dbReference type="ARBA" id="ARBA00022605"/>
    </source>
</evidence>
<dbReference type="InterPro" id="IPR000807">
    <property type="entry name" value="ImidazoleglycerolP_deHydtase"/>
</dbReference>
<comment type="similarity">
    <text evidence="3 8">Belongs to the imidazoleglycerol-phosphate dehydratase family.</text>
</comment>
<keyword evidence="6 8" id="KW-0368">Histidine biosynthesis</keyword>
<dbReference type="GO" id="GO:0004424">
    <property type="term" value="F:imidazoleglycerol-phosphate dehydratase activity"/>
    <property type="evidence" value="ECO:0007669"/>
    <property type="project" value="UniProtKB-EC"/>
</dbReference>
<dbReference type="InterPro" id="IPR038494">
    <property type="entry name" value="IGPD_sf"/>
</dbReference>
<dbReference type="EMBL" id="BRXW01000122">
    <property type="protein sequence ID" value="GMI08286.1"/>
    <property type="molecule type" value="Genomic_DNA"/>
</dbReference>
<keyword evidence="7 8" id="KW-0456">Lyase</keyword>
<keyword evidence="10" id="KW-1185">Reference proteome</keyword>
<proteinExistence type="inferred from homology"/>